<dbReference type="InterPro" id="IPR008991">
    <property type="entry name" value="Translation_prot_SH3-like_sf"/>
</dbReference>
<dbReference type="Pfam" id="PF01157">
    <property type="entry name" value="Ribosomal_L21e"/>
    <property type="match status" value="1"/>
</dbReference>
<organism evidence="6">
    <name type="scientific">Candidatus Iainarchaeum sp</name>
    <dbReference type="NCBI Taxonomy" id="3101447"/>
    <lineage>
        <taxon>Archaea</taxon>
        <taxon>Candidatus Iainarchaeota</taxon>
        <taxon>Candidatus Iainarchaeia</taxon>
        <taxon>Candidatus Iainarchaeales</taxon>
        <taxon>Candidatus Iainarchaeaceae</taxon>
        <taxon>Candidatus Iainarchaeum</taxon>
    </lineage>
</organism>
<dbReference type="Gene3D" id="2.30.30.70">
    <property type="entry name" value="Ribosomal protein L21"/>
    <property type="match status" value="1"/>
</dbReference>
<dbReference type="GO" id="GO:1990904">
    <property type="term" value="C:ribonucleoprotein complex"/>
    <property type="evidence" value="ECO:0007669"/>
    <property type="project" value="UniProtKB-KW"/>
</dbReference>
<dbReference type="InterPro" id="IPR036948">
    <property type="entry name" value="Ribosomal_eL21_sf"/>
</dbReference>
<keyword evidence="2 5" id="KW-0689">Ribosomal protein</keyword>
<reference evidence="6" key="1">
    <citation type="submission" date="2020-11" db="EMBL/GenBank/DDBJ databases">
        <title>Connecting structure to function with the recovery of over 1000 high-quality activated sludge metagenome-assembled genomes encoding full-length rRNA genes using long-read sequencing.</title>
        <authorList>
            <person name="Singleton C.M."/>
            <person name="Petriglieri F."/>
            <person name="Kristensen J.M."/>
            <person name="Kirkegaard R.H."/>
            <person name="Michaelsen T.Y."/>
            <person name="Andersen M.H."/>
            <person name="Karst S.M."/>
            <person name="Dueholm M.S."/>
            <person name="Nielsen P.H."/>
            <person name="Albertsen M."/>
        </authorList>
    </citation>
    <scope>NUCLEOTIDE SEQUENCE</scope>
    <source>
        <strain evidence="6">Fred_18-Q3-R57-64_BAT3C.431</strain>
    </source>
</reference>
<dbReference type="GO" id="GO:0003735">
    <property type="term" value="F:structural constituent of ribosome"/>
    <property type="evidence" value="ECO:0007669"/>
    <property type="project" value="InterPro"/>
</dbReference>
<protein>
    <recommendedName>
        <fullName evidence="4 5">Large ribosomal subunit protein eL21</fullName>
    </recommendedName>
</protein>
<dbReference type="PROSITE" id="PS01171">
    <property type="entry name" value="RIBOSOMAL_L21E"/>
    <property type="match status" value="1"/>
</dbReference>
<evidence type="ECO:0000256" key="1">
    <source>
        <dbReference type="ARBA" id="ARBA00008427"/>
    </source>
</evidence>
<dbReference type="InterPro" id="IPR018259">
    <property type="entry name" value="Ribosomal_eL21_CS"/>
</dbReference>
<sequence length="101" mass="10914">MASKKARGKRAKTRYKIAAPAIKASVNKHLQSFEAGQTVQIVINGSIHAGIPFRRFHGLTGTVMSMQGRAVKMNVKQGNRPCTVIVGAVHVKPIHQTEKAA</sequence>
<dbReference type="InterPro" id="IPR001147">
    <property type="entry name" value="Ribosomal_eL21"/>
</dbReference>
<proteinExistence type="inferred from homology"/>
<dbReference type="AlphaFoldDB" id="A0A7T9DKU1"/>
<accession>A0A7T9DKU1</accession>
<comment type="similarity">
    <text evidence="1 5">Belongs to the eukaryotic ribosomal protein eL21 family.</text>
</comment>
<evidence type="ECO:0000256" key="5">
    <source>
        <dbReference type="HAMAP-Rule" id="MF_00369"/>
    </source>
</evidence>
<evidence type="ECO:0000313" key="6">
    <source>
        <dbReference type="EMBL" id="QQR93136.1"/>
    </source>
</evidence>
<dbReference type="HAMAP" id="MF_00369">
    <property type="entry name" value="Ribosomal_eL21"/>
    <property type="match status" value="1"/>
</dbReference>
<dbReference type="EMBL" id="CP064981">
    <property type="protein sequence ID" value="QQR93136.1"/>
    <property type="molecule type" value="Genomic_DNA"/>
</dbReference>
<dbReference type="SUPFAM" id="SSF50104">
    <property type="entry name" value="Translation proteins SH3-like domain"/>
    <property type="match status" value="1"/>
</dbReference>
<dbReference type="InterPro" id="IPR022856">
    <property type="entry name" value="Ribosomal_eL21_arc"/>
</dbReference>
<dbReference type="GO" id="GO:0005840">
    <property type="term" value="C:ribosome"/>
    <property type="evidence" value="ECO:0007669"/>
    <property type="project" value="UniProtKB-KW"/>
</dbReference>
<gene>
    <name evidence="5" type="primary">rpl21e</name>
    <name evidence="6" type="ORF">IPJ89_02765</name>
</gene>
<evidence type="ECO:0000256" key="3">
    <source>
        <dbReference type="ARBA" id="ARBA00023274"/>
    </source>
</evidence>
<evidence type="ECO:0000256" key="4">
    <source>
        <dbReference type="ARBA" id="ARBA00035219"/>
    </source>
</evidence>
<evidence type="ECO:0000256" key="2">
    <source>
        <dbReference type="ARBA" id="ARBA00022980"/>
    </source>
</evidence>
<dbReference type="Proteomes" id="UP000596004">
    <property type="component" value="Chromosome"/>
</dbReference>
<keyword evidence="3 5" id="KW-0687">Ribonucleoprotein</keyword>
<dbReference type="GO" id="GO:0006412">
    <property type="term" value="P:translation"/>
    <property type="evidence" value="ECO:0007669"/>
    <property type="project" value="UniProtKB-UniRule"/>
</dbReference>
<name>A0A7T9DKU1_9ARCH</name>